<gene>
    <name evidence="1" type="ORF">K3152_12960</name>
</gene>
<evidence type="ECO:0000313" key="1">
    <source>
        <dbReference type="EMBL" id="MBX7459161.1"/>
    </source>
</evidence>
<reference evidence="1 2" key="1">
    <citation type="submission" date="2021-08" db="EMBL/GenBank/DDBJ databases">
        <title>Comparative Genomics Analysis of the Genus Qipengyuania Reveals Extensive Genetic Diversity and Metabolic Versatility, Including the Description of Fifteen Novel Species.</title>
        <authorList>
            <person name="Liu Y."/>
        </authorList>
    </citation>
    <scope>NUCLEOTIDE SEQUENCE [LARGE SCALE GENOMIC DNA]</scope>
    <source>
        <strain evidence="1 2">1NDH17</strain>
    </source>
</reference>
<protein>
    <submittedName>
        <fullName evidence="1">Uncharacterized protein</fullName>
    </submittedName>
</protein>
<comment type="caution">
    <text evidence="1">The sequence shown here is derived from an EMBL/GenBank/DDBJ whole genome shotgun (WGS) entry which is preliminary data.</text>
</comment>
<name>A0ABS7J3S8_9SPHN</name>
<evidence type="ECO:0000313" key="2">
    <source>
        <dbReference type="Proteomes" id="UP000783253"/>
    </source>
</evidence>
<dbReference type="Proteomes" id="UP000783253">
    <property type="component" value="Unassembled WGS sequence"/>
</dbReference>
<accession>A0ABS7J3S8</accession>
<sequence>MFNHLDNVPADHAVVVDLPAGAGCMLHQEAARLIANEDLGMPTIHVWVATPGEDSVRLFRDLMAIAPASRTAFVMNKHNDESLGRFDIWMNSRTRAEFLAEGGLEVTLPKLPQRPHDMIANQRLPFPSERPASWLRGDWFTFLSFRAAVEREQASLIRLIEEMC</sequence>
<organism evidence="1 2">
    <name type="scientific">Qipengyuania polymorpha</name>
    <dbReference type="NCBI Taxonomy" id="2867234"/>
    <lineage>
        <taxon>Bacteria</taxon>
        <taxon>Pseudomonadati</taxon>
        <taxon>Pseudomonadota</taxon>
        <taxon>Alphaproteobacteria</taxon>
        <taxon>Sphingomonadales</taxon>
        <taxon>Erythrobacteraceae</taxon>
        <taxon>Qipengyuania</taxon>
    </lineage>
</organism>
<keyword evidence="2" id="KW-1185">Reference proteome</keyword>
<dbReference type="EMBL" id="JAIGNK010000004">
    <property type="protein sequence ID" value="MBX7459161.1"/>
    <property type="molecule type" value="Genomic_DNA"/>
</dbReference>
<dbReference type="RefSeq" id="WP_221574556.1">
    <property type="nucleotide sequence ID" value="NZ_JAIGNK010000004.1"/>
</dbReference>
<proteinExistence type="predicted"/>